<sequence>MMHLVLIDALNLIRRLYAVQERPYLPLPEQVTDGTRQQIINNTQNMLLQALQRLRHELAPSHALLVFDGRDSQWRQQRCPEYKANRKPMPTILAEALPVLEQAAQQLGFRCFVDNKLEADDVIASIASKLSQHRQQVTIISTDKGFLPLLNQGINIYDPFARQQLNPDYVESKFGVAPAQLVRLWSLTGDSTNNIAGVNGVGPKTALELMALGDTLTEALAHPDCPKKIRDKIINHKEAIINYMQVLSLQTTLELGLNLQELRLPEPEQEPS</sequence>
<dbReference type="Gene3D" id="3.40.50.1010">
    <property type="entry name" value="5'-nuclease"/>
    <property type="match status" value="1"/>
</dbReference>
<dbReference type="SMART" id="SM00279">
    <property type="entry name" value="HhH2"/>
    <property type="match status" value="1"/>
</dbReference>
<protein>
    <submittedName>
        <fullName evidence="5">Protein Xni</fullName>
    </submittedName>
</protein>
<accession>A0A285J7Q7</accession>
<dbReference type="GO" id="GO:0008409">
    <property type="term" value="F:5'-3' exonuclease activity"/>
    <property type="evidence" value="ECO:0007669"/>
    <property type="project" value="InterPro"/>
</dbReference>
<dbReference type="GO" id="GO:0003677">
    <property type="term" value="F:DNA binding"/>
    <property type="evidence" value="ECO:0007669"/>
    <property type="project" value="UniProtKB-KW"/>
</dbReference>
<dbReference type="GO" id="GO:0017108">
    <property type="term" value="F:5'-flap endonuclease activity"/>
    <property type="evidence" value="ECO:0007669"/>
    <property type="project" value="InterPro"/>
</dbReference>
<dbReference type="SUPFAM" id="SSF47807">
    <property type="entry name" value="5' to 3' exonuclease, C-terminal subdomain"/>
    <property type="match status" value="1"/>
</dbReference>
<dbReference type="InterPro" id="IPR002421">
    <property type="entry name" value="5-3_exonuclease"/>
</dbReference>
<proteinExistence type="predicted"/>
<dbReference type="Gene3D" id="1.10.150.20">
    <property type="entry name" value="5' to 3' exonuclease, C-terminal subdomain"/>
    <property type="match status" value="1"/>
</dbReference>
<dbReference type="RefSeq" id="WP_097112004.1">
    <property type="nucleotide sequence ID" value="NZ_OBEB01000006.1"/>
</dbReference>
<keyword evidence="2" id="KW-0378">Hydrolase</keyword>
<dbReference type="InterPro" id="IPR038969">
    <property type="entry name" value="FEN"/>
</dbReference>
<evidence type="ECO:0000256" key="2">
    <source>
        <dbReference type="ARBA" id="ARBA00022801"/>
    </source>
</evidence>
<dbReference type="PANTHER" id="PTHR42646:SF2">
    <property type="entry name" value="5'-3' EXONUCLEASE FAMILY PROTEIN"/>
    <property type="match status" value="1"/>
</dbReference>
<dbReference type="InterPro" id="IPR020046">
    <property type="entry name" value="5-3_exonucl_a-hlix_arch_N"/>
</dbReference>
<organism evidence="5 6">
    <name type="scientific">Arsukibacterium tuosuense</name>
    <dbReference type="NCBI Taxonomy" id="1323745"/>
    <lineage>
        <taxon>Bacteria</taxon>
        <taxon>Pseudomonadati</taxon>
        <taxon>Pseudomonadota</taxon>
        <taxon>Gammaproteobacteria</taxon>
        <taxon>Chromatiales</taxon>
        <taxon>Chromatiaceae</taxon>
        <taxon>Arsukibacterium</taxon>
    </lineage>
</organism>
<dbReference type="InterPro" id="IPR029060">
    <property type="entry name" value="PIN-like_dom_sf"/>
</dbReference>
<dbReference type="Pfam" id="PF02739">
    <property type="entry name" value="5_3_exonuc_N"/>
    <property type="match status" value="1"/>
</dbReference>
<keyword evidence="3" id="KW-0238">DNA-binding</keyword>
<keyword evidence="6" id="KW-1185">Reference proteome</keyword>
<dbReference type="SUPFAM" id="SSF88723">
    <property type="entry name" value="PIN domain-like"/>
    <property type="match status" value="1"/>
</dbReference>
<evidence type="ECO:0000259" key="4">
    <source>
        <dbReference type="SMART" id="SM00475"/>
    </source>
</evidence>
<dbReference type="Pfam" id="PF01367">
    <property type="entry name" value="5_3_exonuc"/>
    <property type="match status" value="1"/>
</dbReference>
<name>A0A285J7Q7_9GAMM</name>
<evidence type="ECO:0000256" key="3">
    <source>
        <dbReference type="ARBA" id="ARBA00023125"/>
    </source>
</evidence>
<evidence type="ECO:0000313" key="5">
    <source>
        <dbReference type="EMBL" id="SNY55141.1"/>
    </source>
</evidence>
<dbReference type="Proteomes" id="UP000219353">
    <property type="component" value="Unassembled WGS sequence"/>
</dbReference>
<dbReference type="InterPro" id="IPR008918">
    <property type="entry name" value="HhH2"/>
</dbReference>
<dbReference type="CDD" id="cd09859">
    <property type="entry name" value="PIN_53EXO"/>
    <property type="match status" value="1"/>
</dbReference>
<reference evidence="6" key="1">
    <citation type="submission" date="2017-09" db="EMBL/GenBank/DDBJ databases">
        <authorList>
            <person name="Varghese N."/>
            <person name="Submissions S."/>
        </authorList>
    </citation>
    <scope>NUCLEOTIDE SEQUENCE [LARGE SCALE GENOMIC DNA]</scope>
    <source>
        <strain evidence="6">CGMCC 1.12461</strain>
    </source>
</reference>
<dbReference type="NCBIfam" id="NF007017">
    <property type="entry name" value="PRK09482.1"/>
    <property type="match status" value="1"/>
</dbReference>
<gene>
    <name evidence="5" type="ORF">SAMN06297280_2779</name>
</gene>
<dbReference type="OrthoDB" id="9806424at2"/>
<evidence type="ECO:0000313" key="6">
    <source>
        <dbReference type="Proteomes" id="UP000219353"/>
    </source>
</evidence>
<dbReference type="PANTHER" id="PTHR42646">
    <property type="entry name" value="FLAP ENDONUCLEASE XNI"/>
    <property type="match status" value="1"/>
</dbReference>
<dbReference type="InterPro" id="IPR036279">
    <property type="entry name" value="5-3_exonuclease_C_sf"/>
</dbReference>
<keyword evidence="1" id="KW-0540">Nuclease</keyword>
<evidence type="ECO:0000256" key="1">
    <source>
        <dbReference type="ARBA" id="ARBA00022722"/>
    </source>
</evidence>
<dbReference type="AlphaFoldDB" id="A0A285J7Q7"/>
<feature type="domain" description="5'-3' exonuclease" evidence="4">
    <location>
        <begin position="2"/>
        <end position="265"/>
    </location>
</feature>
<dbReference type="CDD" id="cd09898">
    <property type="entry name" value="H3TH_53EXO"/>
    <property type="match status" value="1"/>
</dbReference>
<dbReference type="GO" id="GO:0033567">
    <property type="term" value="P:DNA replication, Okazaki fragment processing"/>
    <property type="evidence" value="ECO:0007669"/>
    <property type="project" value="InterPro"/>
</dbReference>
<dbReference type="EMBL" id="OBEB01000006">
    <property type="protein sequence ID" value="SNY55141.1"/>
    <property type="molecule type" value="Genomic_DNA"/>
</dbReference>
<dbReference type="InterPro" id="IPR020045">
    <property type="entry name" value="DNA_polI_H3TH"/>
</dbReference>
<dbReference type="SMART" id="SM00475">
    <property type="entry name" value="53EXOc"/>
    <property type="match status" value="1"/>
</dbReference>